<protein>
    <submittedName>
        <fullName evidence="1">Uncharacterized protein</fullName>
    </submittedName>
</protein>
<evidence type="ECO:0000313" key="2">
    <source>
        <dbReference type="Proteomes" id="UP000054988"/>
    </source>
</evidence>
<sequence>MSRLPELKFHFPYVTSWDFAIGDEVESWGDLRGDIVEVKGDGLYIKVWDGDESEIHYIGWLTHKIWQVGNLVRHSIHGWNGAIVSFYRENHKTTVHVMVENEGQNMNQSAVPSLSPQMQKIGLAQTGQTPWLHIDILSMVGTNKCTACIVNVLISQKNKSGLAIVARSTIVSASSQLFTVNYDDVLTLNKNLPLHIAYPSSRPYIPHFGYLHPRWKLKDESSFKHLTVNPYLHIRSATPPPDTFNDFDNVLDEVQPSKSKMDDANSEMPIWKHQISFNNENKEEDDIESILEKLRQEKSSSKLSGPELHSPMMVNLAKPSKPVWSDVAHTSHRWVYDLAEKSPDEMIAEASSGFNIGRW</sequence>
<proteinExistence type="predicted"/>
<dbReference type="EMBL" id="LATX01001439">
    <property type="protein sequence ID" value="KTB41566.1"/>
    <property type="molecule type" value="Genomic_DNA"/>
</dbReference>
<gene>
    <name evidence="1" type="ORF">WG66_5857</name>
</gene>
<reference evidence="1 2" key="1">
    <citation type="submission" date="2015-12" db="EMBL/GenBank/DDBJ databases">
        <title>Draft genome sequence of Moniliophthora roreri, the causal agent of frosty pod rot of cacao.</title>
        <authorList>
            <person name="Aime M.C."/>
            <person name="Diaz-Valderrama J.R."/>
            <person name="Kijpornyongpan T."/>
            <person name="Phillips-Mora W."/>
        </authorList>
    </citation>
    <scope>NUCLEOTIDE SEQUENCE [LARGE SCALE GENOMIC DNA]</scope>
    <source>
        <strain evidence="1 2">MCA 2952</strain>
    </source>
</reference>
<dbReference type="AlphaFoldDB" id="A0A0W0FZ75"/>
<accession>A0A0W0FZ75</accession>
<organism evidence="1 2">
    <name type="scientific">Moniliophthora roreri</name>
    <name type="common">Frosty pod rot fungus</name>
    <name type="synonym">Monilia roreri</name>
    <dbReference type="NCBI Taxonomy" id="221103"/>
    <lineage>
        <taxon>Eukaryota</taxon>
        <taxon>Fungi</taxon>
        <taxon>Dikarya</taxon>
        <taxon>Basidiomycota</taxon>
        <taxon>Agaricomycotina</taxon>
        <taxon>Agaricomycetes</taxon>
        <taxon>Agaricomycetidae</taxon>
        <taxon>Agaricales</taxon>
        <taxon>Marasmiineae</taxon>
        <taxon>Marasmiaceae</taxon>
        <taxon>Moniliophthora</taxon>
    </lineage>
</organism>
<name>A0A0W0FZ75_MONRR</name>
<dbReference type="Proteomes" id="UP000054988">
    <property type="component" value="Unassembled WGS sequence"/>
</dbReference>
<comment type="caution">
    <text evidence="1">The sequence shown here is derived from an EMBL/GenBank/DDBJ whole genome shotgun (WGS) entry which is preliminary data.</text>
</comment>
<evidence type="ECO:0000313" key="1">
    <source>
        <dbReference type="EMBL" id="KTB41566.1"/>
    </source>
</evidence>